<dbReference type="PANTHER" id="PTHR13903:SF8">
    <property type="entry name" value="PIRIN"/>
    <property type="match status" value="1"/>
</dbReference>
<keyword evidence="8" id="KW-1185">Reference proteome</keyword>
<feature type="domain" description="Pirin C-terminal" evidence="6">
    <location>
        <begin position="182"/>
        <end position="287"/>
    </location>
</feature>
<feature type="binding site" evidence="2">
    <location>
        <position position="66"/>
    </location>
    <ligand>
        <name>Fe cation</name>
        <dbReference type="ChEBI" id="CHEBI:24875"/>
    </ligand>
</feature>
<sequence>MNLQTTSRNEHKDVQLSQKVTGKPLRIGEGFEAMSFKHDQFDGLMDPLVMIDHYTMSRPTFGAHPHAGMSALSILFEDSEGVFNNRDSLGNNIDLLPGDAYWLKAGSGAVHDEKPTQGSRTHGLQIFVNLPQRHKHDAPTSRHVPSTAIPVIASEGHRVRVVLGDSNGTQGPQSPALPLTALDAFLDAGGTYTHDVNADQSLLVYSVHGEVTVQLGEQEIHLPEKQAIAMQSGARAQTLNLASAKGAHLVVLQGAPVREQFIQKGPFVMSTTADIQQVTAAYEAGQLGAIAE</sequence>
<dbReference type="InterPro" id="IPR003829">
    <property type="entry name" value="Pirin_N_dom"/>
</dbReference>
<dbReference type="Proteomes" id="UP000596063">
    <property type="component" value="Chromosome"/>
</dbReference>
<feature type="domain" description="Pirin N-terminal" evidence="5">
    <location>
        <begin position="48"/>
        <end position="128"/>
    </location>
</feature>
<dbReference type="Pfam" id="PF05726">
    <property type="entry name" value="Pirin_C"/>
    <property type="match status" value="1"/>
</dbReference>
<reference evidence="7 8" key="1">
    <citation type="submission" date="2020-12" db="EMBL/GenBank/DDBJ databases">
        <authorList>
            <person name="Shan Y."/>
        </authorList>
    </citation>
    <scope>NUCLEOTIDE SEQUENCE [LARGE SCALE GENOMIC DNA]</scope>
    <source>
        <strain evidence="8">csc3.9</strain>
    </source>
</reference>
<name>A0A7T4UQM6_9GAMM</name>
<keyword evidence="2" id="KW-0479">Metal-binding</keyword>
<evidence type="ECO:0000259" key="5">
    <source>
        <dbReference type="Pfam" id="PF02678"/>
    </source>
</evidence>
<dbReference type="RefSeq" id="WP_198568966.1">
    <property type="nucleotide sequence ID" value="NZ_CP066167.1"/>
</dbReference>
<evidence type="ECO:0000256" key="4">
    <source>
        <dbReference type="SAM" id="MobiDB-lite"/>
    </source>
</evidence>
<feature type="region of interest" description="Disordered" evidence="4">
    <location>
        <begin position="1"/>
        <end position="20"/>
    </location>
</feature>
<dbReference type="InterPro" id="IPR008778">
    <property type="entry name" value="Pirin_C_dom"/>
</dbReference>
<dbReference type="KEGG" id="snan:I6N98_13990"/>
<dbReference type="SUPFAM" id="SSF51182">
    <property type="entry name" value="RmlC-like cupins"/>
    <property type="match status" value="1"/>
</dbReference>
<evidence type="ECO:0000256" key="1">
    <source>
        <dbReference type="ARBA" id="ARBA00008416"/>
    </source>
</evidence>
<dbReference type="CDD" id="cd02247">
    <property type="entry name" value="cupin_pirin_C"/>
    <property type="match status" value="1"/>
</dbReference>
<evidence type="ECO:0000256" key="3">
    <source>
        <dbReference type="RuleBase" id="RU003457"/>
    </source>
</evidence>
<dbReference type="GO" id="GO:0046872">
    <property type="term" value="F:metal ion binding"/>
    <property type="evidence" value="ECO:0007669"/>
    <property type="project" value="UniProtKB-KW"/>
</dbReference>
<feature type="binding site" evidence="2">
    <location>
        <position position="111"/>
    </location>
    <ligand>
        <name>Fe cation</name>
        <dbReference type="ChEBI" id="CHEBI:24875"/>
    </ligand>
</feature>
<feature type="binding site" evidence="2">
    <location>
        <position position="113"/>
    </location>
    <ligand>
        <name>Fe cation</name>
        <dbReference type="ChEBI" id="CHEBI:24875"/>
    </ligand>
</feature>
<comment type="cofactor">
    <cofactor evidence="2">
        <name>Fe cation</name>
        <dbReference type="ChEBI" id="CHEBI:24875"/>
    </cofactor>
    <text evidence="2">Binds 1 Fe cation per subunit.</text>
</comment>
<gene>
    <name evidence="7" type="ORF">I6N98_13990</name>
</gene>
<evidence type="ECO:0000256" key="2">
    <source>
        <dbReference type="PIRSR" id="PIRSR006232-1"/>
    </source>
</evidence>
<comment type="similarity">
    <text evidence="1 3">Belongs to the pirin family.</text>
</comment>
<accession>A0A7T4UQM6</accession>
<dbReference type="InterPro" id="IPR012093">
    <property type="entry name" value="Pirin"/>
</dbReference>
<protein>
    <submittedName>
        <fullName evidence="7">Pirin family protein</fullName>
    </submittedName>
</protein>
<dbReference type="InterPro" id="IPR014710">
    <property type="entry name" value="RmlC-like_jellyroll"/>
</dbReference>
<dbReference type="PANTHER" id="PTHR13903">
    <property type="entry name" value="PIRIN-RELATED"/>
    <property type="match status" value="1"/>
</dbReference>
<keyword evidence="2" id="KW-0408">Iron</keyword>
<evidence type="ECO:0000313" key="8">
    <source>
        <dbReference type="Proteomes" id="UP000596063"/>
    </source>
</evidence>
<organism evidence="7 8">
    <name type="scientific">Spongiibacter nanhainus</name>
    <dbReference type="NCBI Taxonomy" id="2794344"/>
    <lineage>
        <taxon>Bacteria</taxon>
        <taxon>Pseudomonadati</taxon>
        <taxon>Pseudomonadota</taxon>
        <taxon>Gammaproteobacteria</taxon>
        <taxon>Cellvibrionales</taxon>
        <taxon>Spongiibacteraceae</taxon>
        <taxon>Spongiibacter</taxon>
    </lineage>
</organism>
<feature type="binding site" evidence="2">
    <location>
        <position position="64"/>
    </location>
    <ligand>
        <name>Fe cation</name>
        <dbReference type="ChEBI" id="CHEBI:24875"/>
    </ligand>
</feature>
<dbReference type="EMBL" id="CP066167">
    <property type="protein sequence ID" value="QQD17465.1"/>
    <property type="molecule type" value="Genomic_DNA"/>
</dbReference>
<dbReference type="Gene3D" id="2.60.120.10">
    <property type="entry name" value="Jelly Rolls"/>
    <property type="match status" value="2"/>
</dbReference>
<evidence type="ECO:0000313" key="7">
    <source>
        <dbReference type="EMBL" id="QQD17465.1"/>
    </source>
</evidence>
<dbReference type="PIRSF" id="PIRSF006232">
    <property type="entry name" value="Pirin"/>
    <property type="match status" value="1"/>
</dbReference>
<dbReference type="AlphaFoldDB" id="A0A7T4UQM6"/>
<dbReference type="InterPro" id="IPR011051">
    <property type="entry name" value="RmlC_Cupin_sf"/>
</dbReference>
<proteinExistence type="inferred from homology"/>
<dbReference type="Pfam" id="PF02678">
    <property type="entry name" value="Pirin"/>
    <property type="match status" value="1"/>
</dbReference>
<evidence type="ECO:0000259" key="6">
    <source>
        <dbReference type="Pfam" id="PF05726"/>
    </source>
</evidence>